<dbReference type="InterPro" id="IPR017477">
    <property type="entry name" value="PEP-CTERM_polysacc_export"/>
</dbReference>
<dbReference type="Pfam" id="PF02563">
    <property type="entry name" value="Poly_export"/>
    <property type="match status" value="1"/>
</dbReference>
<evidence type="ECO:0000256" key="1">
    <source>
        <dbReference type="ARBA" id="ARBA00022729"/>
    </source>
</evidence>
<accession>A0A4R2PCR4</accession>
<evidence type="ECO:0000259" key="2">
    <source>
        <dbReference type="Pfam" id="PF02563"/>
    </source>
</evidence>
<dbReference type="PANTHER" id="PTHR33619">
    <property type="entry name" value="POLYSACCHARIDE EXPORT PROTEIN GFCE-RELATED"/>
    <property type="match status" value="1"/>
</dbReference>
<keyword evidence="1" id="KW-0732">Signal</keyword>
<name>A0A4R2PCR4_RHOSA</name>
<gene>
    <name evidence="4" type="ORF">EV659_10811</name>
</gene>
<dbReference type="InParanoid" id="A0A4R2PCR4"/>
<organism evidence="4 5">
    <name type="scientific">Rhodothalassium salexigens DSM 2132</name>
    <dbReference type="NCBI Taxonomy" id="1188247"/>
    <lineage>
        <taxon>Bacteria</taxon>
        <taxon>Pseudomonadati</taxon>
        <taxon>Pseudomonadota</taxon>
        <taxon>Alphaproteobacteria</taxon>
        <taxon>Rhodothalassiales</taxon>
        <taxon>Rhodothalassiaceae</taxon>
        <taxon>Rhodothalassium</taxon>
    </lineage>
</organism>
<dbReference type="AlphaFoldDB" id="A0A4R2PCR4"/>
<dbReference type="PANTHER" id="PTHR33619:SF3">
    <property type="entry name" value="POLYSACCHARIDE EXPORT PROTEIN GFCE-RELATED"/>
    <property type="match status" value="1"/>
</dbReference>
<comment type="caution">
    <text evidence="4">The sequence shown here is derived from an EMBL/GenBank/DDBJ whole genome shotgun (WGS) entry which is preliminary data.</text>
</comment>
<dbReference type="Pfam" id="PF10531">
    <property type="entry name" value="SLBB"/>
    <property type="match status" value="1"/>
</dbReference>
<keyword evidence="5" id="KW-1185">Reference proteome</keyword>
<dbReference type="Gene3D" id="3.10.560.10">
    <property type="entry name" value="Outer membrane lipoprotein wza domain like"/>
    <property type="match status" value="1"/>
</dbReference>
<protein>
    <submittedName>
        <fullName evidence="4">Polysaccharide export outer membrane protein</fullName>
    </submittedName>
</protein>
<dbReference type="NCBIfam" id="TIGR03027">
    <property type="entry name" value="pepcterm_export"/>
    <property type="match status" value="1"/>
</dbReference>
<evidence type="ECO:0000313" key="4">
    <source>
        <dbReference type="EMBL" id="TCP32912.1"/>
    </source>
</evidence>
<dbReference type="EMBL" id="SLXO01000008">
    <property type="protein sequence ID" value="TCP32912.1"/>
    <property type="molecule type" value="Genomic_DNA"/>
</dbReference>
<sequence length="209" mass="22579">MMPLGFSPRWLGVLWLVCLTVGACSGPTDLARTQSGAASVEAPLYRIGPNDTLEIVVWRQPDLQTTVTVRPDGRITVPLIDDLRAADKTPTELAKDLEEELSAFVRDPLVTVIVTGFSGTFQQQVRVVGAAVNPAAIPYRANMTLLDAMIAVGGLAETAAGDRATLVRVVDGEQKSFRVRLDDLLREGRISANVSMLPGDILIIPERLF</sequence>
<feature type="domain" description="Polysaccharide export protein N-terminal" evidence="2">
    <location>
        <begin position="42"/>
        <end position="115"/>
    </location>
</feature>
<dbReference type="RefSeq" id="WP_132708984.1">
    <property type="nucleotide sequence ID" value="NZ_JACIGF010000008.1"/>
</dbReference>
<reference evidence="4 5" key="1">
    <citation type="submission" date="2019-03" db="EMBL/GenBank/DDBJ databases">
        <title>Genomic Encyclopedia of Type Strains, Phase IV (KMG-IV): sequencing the most valuable type-strain genomes for metagenomic binning, comparative biology and taxonomic classification.</title>
        <authorList>
            <person name="Goeker M."/>
        </authorList>
    </citation>
    <scope>NUCLEOTIDE SEQUENCE [LARGE SCALE GENOMIC DNA]</scope>
    <source>
        <strain evidence="4 5">DSM 2132</strain>
    </source>
</reference>
<dbReference type="GO" id="GO:0015159">
    <property type="term" value="F:polysaccharide transmembrane transporter activity"/>
    <property type="evidence" value="ECO:0007669"/>
    <property type="project" value="InterPro"/>
</dbReference>
<dbReference type="OrthoDB" id="9808421at2"/>
<dbReference type="InterPro" id="IPR049712">
    <property type="entry name" value="Poly_export"/>
</dbReference>
<evidence type="ECO:0000313" key="5">
    <source>
        <dbReference type="Proteomes" id="UP000295399"/>
    </source>
</evidence>
<proteinExistence type="predicted"/>
<dbReference type="Gene3D" id="3.30.1950.10">
    <property type="entry name" value="wza like domain"/>
    <property type="match status" value="1"/>
</dbReference>
<dbReference type="InterPro" id="IPR019554">
    <property type="entry name" value="Soluble_ligand-bd"/>
</dbReference>
<dbReference type="Proteomes" id="UP000295399">
    <property type="component" value="Unassembled WGS sequence"/>
</dbReference>
<evidence type="ECO:0000259" key="3">
    <source>
        <dbReference type="Pfam" id="PF10531"/>
    </source>
</evidence>
<feature type="domain" description="Soluble ligand binding" evidence="3">
    <location>
        <begin position="125"/>
        <end position="173"/>
    </location>
</feature>
<dbReference type="InterPro" id="IPR003715">
    <property type="entry name" value="Poly_export_N"/>
</dbReference>